<evidence type="ECO:0000313" key="1">
    <source>
        <dbReference type="EMBL" id="CAG8491750.1"/>
    </source>
</evidence>
<protein>
    <submittedName>
        <fullName evidence="1">11746_t:CDS:1</fullName>
    </submittedName>
</protein>
<name>A0ACA9KT58_9GLOM</name>
<reference evidence="1" key="1">
    <citation type="submission" date="2021-06" db="EMBL/GenBank/DDBJ databases">
        <authorList>
            <person name="Kallberg Y."/>
            <person name="Tangrot J."/>
            <person name="Rosling A."/>
        </authorList>
    </citation>
    <scope>NUCLEOTIDE SEQUENCE</scope>
    <source>
        <strain evidence="1">CL356</strain>
    </source>
</reference>
<comment type="caution">
    <text evidence="1">The sequence shown here is derived from an EMBL/GenBank/DDBJ whole genome shotgun (WGS) entry which is preliminary data.</text>
</comment>
<organism evidence="1 2">
    <name type="scientific">Acaulospora colombiana</name>
    <dbReference type="NCBI Taxonomy" id="27376"/>
    <lineage>
        <taxon>Eukaryota</taxon>
        <taxon>Fungi</taxon>
        <taxon>Fungi incertae sedis</taxon>
        <taxon>Mucoromycota</taxon>
        <taxon>Glomeromycotina</taxon>
        <taxon>Glomeromycetes</taxon>
        <taxon>Diversisporales</taxon>
        <taxon>Acaulosporaceae</taxon>
        <taxon>Acaulospora</taxon>
    </lineage>
</organism>
<dbReference type="EMBL" id="CAJVPT010003099">
    <property type="protein sequence ID" value="CAG8491750.1"/>
    <property type="molecule type" value="Genomic_DNA"/>
</dbReference>
<accession>A0ACA9KT58</accession>
<keyword evidence="2" id="KW-1185">Reference proteome</keyword>
<sequence>MSADAPNGRTTIVVGLFKLHLSDTREEDKPPLPMGLDYRKCIVDYFSEMKKIIKTTLDATWPADAAAAYCISSVKQLPAGENFMVVDCGGGMVDLTIRKLTSDGKSGEIIRHVNEVCGSTFVDKGFIRLLCEKFGLFEALQQLQTYHYEQMQYLVQEFSVKVKFSFTGDPSTFKPIDIDLEDCCPSLLNYATGDVKKNMEKLEWLVELNFEDVKAMFDSVIQSVIFLIGNQISPDIRCVALFLVGGFSESLYFQRRVRETFQHYFQIIEVPKQPITAVVRGAVQYVANKNTMRSRILKYTYGVQVTNKWKKGDPPQRKTPEGLMYVFHTLVKRGTEVKVDQVFGYIARPSGPYQKDMTFDIYASSNPDVRFCDEPGNRYLGTLKVDLSDIKHGGKKLIEFSLTFGATKIKAAAKDKKTGRTYHASLSLDF</sequence>
<evidence type="ECO:0000313" key="2">
    <source>
        <dbReference type="Proteomes" id="UP000789525"/>
    </source>
</evidence>
<dbReference type="Proteomes" id="UP000789525">
    <property type="component" value="Unassembled WGS sequence"/>
</dbReference>
<gene>
    <name evidence="1" type="ORF">ACOLOM_LOCUS2408</name>
</gene>
<proteinExistence type="predicted"/>